<keyword evidence="1" id="KW-0472">Membrane</keyword>
<protein>
    <recommendedName>
        <fullName evidence="3">Fungal lipase-type domain-containing protein</fullName>
    </recommendedName>
</protein>
<keyword evidence="1" id="KW-1133">Transmembrane helix</keyword>
<reference evidence="4" key="1">
    <citation type="submission" date="2021-01" db="EMBL/GenBank/DDBJ databases">
        <authorList>
            <person name="Corre E."/>
            <person name="Pelletier E."/>
            <person name="Niang G."/>
            <person name="Scheremetjew M."/>
            <person name="Finn R."/>
            <person name="Kale V."/>
            <person name="Holt S."/>
            <person name="Cochrane G."/>
            <person name="Meng A."/>
            <person name="Brown T."/>
            <person name="Cohen L."/>
        </authorList>
    </citation>
    <scope>NUCLEOTIDE SEQUENCE</scope>
    <source>
        <strain evidence="4">CCMP3105</strain>
    </source>
</reference>
<evidence type="ECO:0000256" key="1">
    <source>
        <dbReference type="SAM" id="Phobius"/>
    </source>
</evidence>
<accession>A0A7S4QEP5</accession>
<dbReference type="InterPro" id="IPR051218">
    <property type="entry name" value="Sec_MonoDiacylglyc_Lipase"/>
</dbReference>
<gene>
    <name evidence="4" type="ORF">AMON00008_LOCUS18315</name>
</gene>
<dbReference type="Gene3D" id="3.40.50.1820">
    <property type="entry name" value="alpha/beta hydrolase"/>
    <property type="match status" value="1"/>
</dbReference>
<keyword evidence="2" id="KW-0732">Signal</keyword>
<evidence type="ECO:0000313" key="4">
    <source>
        <dbReference type="EMBL" id="CAE4579574.1"/>
    </source>
</evidence>
<dbReference type="PANTHER" id="PTHR45856:SF11">
    <property type="entry name" value="FUNGAL LIPASE-LIKE DOMAIN-CONTAINING PROTEIN"/>
    <property type="match status" value="1"/>
</dbReference>
<dbReference type="CDD" id="cd00519">
    <property type="entry name" value="Lipase_3"/>
    <property type="match status" value="1"/>
</dbReference>
<name>A0A7S4QEP5_9DINO</name>
<sequence>MVTRAQPWVVRLPLLLPLLCGRAASEGNQSSQAVVGSPFAGPAGAEAQALIADDPNPEPTDEEILALFDKDMARAMSELAFWCYCGTSLVKETTVEQCQSCKAAGFEVSPGSVTALSLPFNETFVDANFLLLGEWRRLEPIRKAIPARAGCFIAIRGSFNDANWIQNFQVNLTDAGMASCTGCRVRQGYLDIVLTAKPHVLRWLDAHGCGVGGAPIFVTGHSLGGATAAIFIAVLTDMGYTVALSYLLETTRSGNEAFRDYFRKVVAAGHPPVPVFRMANDADMVLRYPPLEMGYSSLQYEIYSHPPSSQLQVCRVPNDPKCAQHYDNSSWWYQKSLLIAHIVLWYAPGRFQIALQPMCGRGGPVAEQLAWWLVGWYTNLVGGGYARFVGSVALQALLLLLPCCACVHLARRRRSGYAVLGRGQPSDP</sequence>
<dbReference type="Pfam" id="PF01764">
    <property type="entry name" value="Lipase_3"/>
    <property type="match status" value="1"/>
</dbReference>
<evidence type="ECO:0000256" key="2">
    <source>
        <dbReference type="SAM" id="SignalP"/>
    </source>
</evidence>
<dbReference type="InterPro" id="IPR029058">
    <property type="entry name" value="AB_hydrolase_fold"/>
</dbReference>
<dbReference type="GO" id="GO:0006629">
    <property type="term" value="P:lipid metabolic process"/>
    <property type="evidence" value="ECO:0007669"/>
    <property type="project" value="InterPro"/>
</dbReference>
<organism evidence="4">
    <name type="scientific">Alexandrium monilatum</name>
    <dbReference type="NCBI Taxonomy" id="311494"/>
    <lineage>
        <taxon>Eukaryota</taxon>
        <taxon>Sar</taxon>
        <taxon>Alveolata</taxon>
        <taxon>Dinophyceae</taxon>
        <taxon>Gonyaulacales</taxon>
        <taxon>Pyrocystaceae</taxon>
        <taxon>Alexandrium</taxon>
    </lineage>
</organism>
<evidence type="ECO:0000259" key="3">
    <source>
        <dbReference type="Pfam" id="PF01764"/>
    </source>
</evidence>
<feature type="signal peptide" evidence="2">
    <location>
        <begin position="1"/>
        <end position="25"/>
    </location>
</feature>
<feature type="chain" id="PRO_5031437991" description="Fungal lipase-type domain-containing protein" evidence="2">
    <location>
        <begin position="26"/>
        <end position="428"/>
    </location>
</feature>
<dbReference type="AlphaFoldDB" id="A0A7S4QEP5"/>
<dbReference type="SUPFAM" id="SSF53474">
    <property type="entry name" value="alpha/beta-Hydrolases"/>
    <property type="match status" value="1"/>
</dbReference>
<feature type="transmembrane region" description="Helical" evidence="1">
    <location>
        <begin position="392"/>
        <end position="410"/>
    </location>
</feature>
<keyword evidence="1" id="KW-0812">Transmembrane</keyword>
<dbReference type="PANTHER" id="PTHR45856">
    <property type="entry name" value="ALPHA/BETA-HYDROLASES SUPERFAMILY PROTEIN"/>
    <property type="match status" value="1"/>
</dbReference>
<feature type="domain" description="Fungal lipase-type" evidence="3">
    <location>
        <begin position="152"/>
        <end position="291"/>
    </location>
</feature>
<dbReference type="EMBL" id="HBNR01027048">
    <property type="protein sequence ID" value="CAE4579574.1"/>
    <property type="molecule type" value="Transcribed_RNA"/>
</dbReference>
<proteinExistence type="predicted"/>
<dbReference type="InterPro" id="IPR002921">
    <property type="entry name" value="Fungal_lipase-type"/>
</dbReference>